<dbReference type="InterPro" id="IPR039329">
    <property type="entry name" value="SIAE"/>
</dbReference>
<dbReference type="RefSeq" id="WP_317195261.1">
    <property type="nucleotide sequence ID" value="NZ_JAHESF010000080.1"/>
</dbReference>
<organism evidence="3 4">
    <name type="scientific">Chryseosolibacter histidini</name>
    <dbReference type="NCBI Taxonomy" id="2782349"/>
    <lineage>
        <taxon>Bacteria</taxon>
        <taxon>Pseudomonadati</taxon>
        <taxon>Bacteroidota</taxon>
        <taxon>Cytophagia</taxon>
        <taxon>Cytophagales</taxon>
        <taxon>Chryseotaleaceae</taxon>
        <taxon>Chryseosolibacter</taxon>
    </lineage>
</organism>
<dbReference type="Pfam" id="PF03629">
    <property type="entry name" value="SASA"/>
    <property type="match status" value="1"/>
</dbReference>
<feature type="domain" description="Sialate O-acetylesterase" evidence="2">
    <location>
        <begin position="101"/>
        <end position="219"/>
    </location>
</feature>
<reference evidence="3 4" key="1">
    <citation type="submission" date="2021-05" db="EMBL/GenBank/DDBJ databases">
        <title>A Polyphasic approach of four new species of the genus Ohtaekwangia: Ohtaekwangia histidinii sp. nov., Ohtaekwangia cretensis sp. nov., Ohtaekwangia indiensis sp. nov., Ohtaekwangia reichenbachii sp. nov. from diverse environment.</title>
        <authorList>
            <person name="Octaviana S."/>
        </authorList>
    </citation>
    <scope>NUCLEOTIDE SEQUENCE [LARGE SCALE GENOMIC DNA]</scope>
    <source>
        <strain evidence="3 4">PWU4</strain>
    </source>
</reference>
<evidence type="ECO:0000313" key="4">
    <source>
        <dbReference type="Proteomes" id="UP001319200"/>
    </source>
</evidence>
<dbReference type="InterPro" id="IPR036514">
    <property type="entry name" value="SGNH_hydro_sf"/>
</dbReference>
<dbReference type="PANTHER" id="PTHR22901">
    <property type="entry name" value="SIALATE O-ACETYLESTERASE"/>
    <property type="match status" value="1"/>
</dbReference>
<accession>A0AAP2DSA8</accession>
<dbReference type="Gene3D" id="2.60.40.10">
    <property type="entry name" value="Immunoglobulins"/>
    <property type="match status" value="1"/>
</dbReference>
<dbReference type="EMBL" id="JAHESF010000080">
    <property type="protein sequence ID" value="MBT1701568.1"/>
    <property type="molecule type" value="Genomic_DNA"/>
</dbReference>
<dbReference type="GO" id="GO:0001681">
    <property type="term" value="F:sialate O-acetylesterase activity"/>
    <property type="evidence" value="ECO:0007669"/>
    <property type="project" value="InterPro"/>
</dbReference>
<dbReference type="InterPro" id="IPR013783">
    <property type="entry name" value="Ig-like_fold"/>
</dbReference>
<name>A0AAP2DSA8_9BACT</name>
<dbReference type="Proteomes" id="UP001319200">
    <property type="component" value="Unassembled WGS sequence"/>
</dbReference>
<keyword evidence="1" id="KW-0378">Hydrolase</keyword>
<dbReference type="AlphaFoldDB" id="A0AAP2DSA8"/>
<proteinExistence type="predicted"/>
<dbReference type="PANTHER" id="PTHR22901:SF0">
    <property type="entry name" value="SIALATE O-ACETYLESTERASE"/>
    <property type="match status" value="1"/>
</dbReference>
<comment type="caution">
    <text evidence="3">The sequence shown here is derived from an EMBL/GenBank/DDBJ whole genome shotgun (WGS) entry which is preliminary data.</text>
</comment>
<dbReference type="Gene3D" id="3.40.50.1110">
    <property type="entry name" value="SGNH hydrolase"/>
    <property type="match status" value="1"/>
</dbReference>
<protein>
    <submittedName>
        <fullName evidence="3">Sialate O-acetylesterase</fullName>
    </submittedName>
</protein>
<evidence type="ECO:0000256" key="1">
    <source>
        <dbReference type="ARBA" id="ARBA00022801"/>
    </source>
</evidence>
<keyword evidence="4" id="KW-1185">Reference proteome</keyword>
<evidence type="ECO:0000259" key="2">
    <source>
        <dbReference type="Pfam" id="PF03629"/>
    </source>
</evidence>
<sequence length="289" mass="32232">MRKTFTLVLVVIAYTLRAEVTLPKIFGDNMVLQRDRAIVVWGWASAKEKITVQLNKQTKTVSAGKDGQWKVSLSAEAAGGPYQLVVKGKNTITLGNVLIGDVWICSGQSNMEWVVRNSNNAAEEIKQAQYPTIRHFKVPNTVASTPKNDLPDGSWKICTPENAGDFTAVGYFFARELVKELNVPIGLINTSWGGTHSETWTSREAFEGSDEFKDMIASMPRLNLDSIARERAAAMQKHIEDLQGSLNVTPAEIESWRQPARNDSQWKKMHVPGLWEQQALGDFDGIVWL</sequence>
<dbReference type="InterPro" id="IPR005181">
    <property type="entry name" value="SASA"/>
</dbReference>
<dbReference type="GO" id="GO:0005975">
    <property type="term" value="P:carbohydrate metabolic process"/>
    <property type="evidence" value="ECO:0007669"/>
    <property type="project" value="TreeGrafter"/>
</dbReference>
<evidence type="ECO:0000313" key="3">
    <source>
        <dbReference type="EMBL" id="MBT1701568.1"/>
    </source>
</evidence>
<feature type="non-terminal residue" evidence="3">
    <location>
        <position position="289"/>
    </location>
</feature>
<gene>
    <name evidence="3" type="ORF">KK083_32040</name>
</gene>
<dbReference type="SUPFAM" id="SSF52266">
    <property type="entry name" value="SGNH hydrolase"/>
    <property type="match status" value="1"/>
</dbReference>